<gene>
    <name evidence="2" type="ORF">ABC228_05250</name>
</gene>
<reference evidence="2 3" key="1">
    <citation type="submission" date="2024-05" db="EMBL/GenBank/DDBJ databases">
        <authorList>
            <person name="Haq I."/>
            <person name="Ullah Z."/>
            <person name="Ahmad R."/>
            <person name="Li M."/>
            <person name="Tong Y."/>
        </authorList>
    </citation>
    <scope>NUCLEOTIDE SEQUENCE [LARGE SCALE GENOMIC DNA]</scope>
    <source>
        <strain evidence="2 3">16A2E</strain>
    </source>
</reference>
<dbReference type="EMBL" id="JBDIML010000001">
    <property type="protein sequence ID" value="MEN2766587.1"/>
    <property type="molecule type" value="Genomic_DNA"/>
</dbReference>
<evidence type="ECO:0000313" key="3">
    <source>
        <dbReference type="Proteomes" id="UP001444625"/>
    </source>
</evidence>
<proteinExistence type="inferred from homology"/>
<dbReference type="Gene3D" id="1.10.220.80">
    <property type="entry name" value="BH2638-like"/>
    <property type="match status" value="1"/>
</dbReference>
<organism evidence="2 3">
    <name type="scientific">Ornithinibacillus xuwenensis</name>
    <dbReference type="NCBI Taxonomy" id="3144668"/>
    <lineage>
        <taxon>Bacteria</taxon>
        <taxon>Bacillati</taxon>
        <taxon>Bacillota</taxon>
        <taxon>Bacilli</taxon>
        <taxon>Bacillales</taxon>
        <taxon>Bacillaceae</taxon>
        <taxon>Ornithinibacillus</taxon>
    </lineage>
</organism>
<dbReference type="HAMAP" id="MF_01041">
    <property type="entry name" value="UPF0223"/>
    <property type="match status" value="1"/>
</dbReference>
<dbReference type="SUPFAM" id="SSF158504">
    <property type="entry name" value="BH2638-like"/>
    <property type="match status" value="1"/>
</dbReference>
<dbReference type="PIRSF" id="PIRSF037260">
    <property type="entry name" value="UPF0223"/>
    <property type="match status" value="1"/>
</dbReference>
<accession>A0ABU9XIC6</accession>
<keyword evidence="3" id="KW-1185">Reference proteome</keyword>
<protein>
    <recommendedName>
        <fullName evidence="1">UPF0223 protein ABC228_05250</fullName>
    </recommendedName>
</protein>
<dbReference type="InterPro" id="IPR007920">
    <property type="entry name" value="UPF0223"/>
</dbReference>
<evidence type="ECO:0000313" key="2">
    <source>
        <dbReference type="EMBL" id="MEN2766587.1"/>
    </source>
</evidence>
<dbReference type="Pfam" id="PF05256">
    <property type="entry name" value="UPF0223"/>
    <property type="match status" value="1"/>
</dbReference>
<evidence type="ECO:0000256" key="1">
    <source>
        <dbReference type="HAMAP-Rule" id="MF_01041"/>
    </source>
</evidence>
<dbReference type="NCBIfam" id="NF003353">
    <property type="entry name" value="PRK04387.1"/>
    <property type="match status" value="1"/>
</dbReference>
<dbReference type="Proteomes" id="UP001444625">
    <property type="component" value="Unassembled WGS sequence"/>
</dbReference>
<sequence length="89" mass="10702">MNYQYPFDASWTKQEIIDVIQFFSLVEKAYEKGIDREILLAGYRKFKRIVPSKSEEKRFFADFEKDSGYSSYQVMKHARENENKTIKMN</sequence>
<name>A0ABU9XIC6_9BACI</name>
<comment type="similarity">
    <text evidence="1">Belongs to the UPF0223 family.</text>
</comment>
<comment type="caution">
    <text evidence="2">The sequence shown here is derived from an EMBL/GenBank/DDBJ whole genome shotgun (WGS) entry which is preliminary data.</text>
</comment>
<dbReference type="InterPro" id="IPR023324">
    <property type="entry name" value="BH2638-like_sf"/>
</dbReference>
<dbReference type="RefSeq" id="WP_345824032.1">
    <property type="nucleotide sequence ID" value="NZ_JBDIML010000001.1"/>
</dbReference>